<evidence type="ECO:0000256" key="6">
    <source>
        <dbReference type="SAM" id="Phobius"/>
    </source>
</evidence>
<feature type="domain" description="Rhodopsin" evidence="7">
    <location>
        <begin position="89"/>
        <end position="209"/>
    </location>
</feature>
<reference evidence="8" key="1">
    <citation type="journal article" date="2020" name="BMC Genomics">
        <title>Correction to: Identification and distribution of gene clusters required for synthesis of sphingolipid metabolism inhibitors in diverse species of the filamentous fungus Fusarium.</title>
        <authorList>
            <person name="Kim H.S."/>
            <person name="Lohmar J.M."/>
            <person name="Busman M."/>
            <person name="Brown D.W."/>
            <person name="Naumann T.A."/>
            <person name="Divon H.H."/>
            <person name="Lysoe E."/>
            <person name="Uhlig S."/>
            <person name="Proctor R.H."/>
        </authorList>
    </citation>
    <scope>NUCLEOTIDE SEQUENCE</scope>
    <source>
        <strain evidence="8">NRRL 20472</strain>
    </source>
</reference>
<feature type="transmembrane region" description="Helical" evidence="6">
    <location>
        <begin position="6"/>
        <end position="26"/>
    </location>
</feature>
<protein>
    <recommendedName>
        <fullName evidence="7">Rhodopsin domain-containing protein</fullName>
    </recommendedName>
</protein>
<keyword evidence="2 6" id="KW-0812">Transmembrane</keyword>
<dbReference type="PANTHER" id="PTHR33048">
    <property type="entry name" value="PTH11-LIKE INTEGRAL MEMBRANE PROTEIN (AFU_ORTHOLOGUE AFUA_5G11245)"/>
    <property type="match status" value="1"/>
</dbReference>
<feature type="transmembrane region" description="Helical" evidence="6">
    <location>
        <begin position="46"/>
        <end position="67"/>
    </location>
</feature>
<evidence type="ECO:0000256" key="3">
    <source>
        <dbReference type="ARBA" id="ARBA00022989"/>
    </source>
</evidence>
<dbReference type="Proteomes" id="UP000622797">
    <property type="component" value="Unassembled WGS sequence"/>
</dbReference>
<sequence>MTVNKAPLALGVMWSLVVISEIFVLLRLYTRTFIVESVGLDDHAYWLSGVLILLYTAFVSVSAGYGFGQPMPGPDALPSEFDDAALAIKPVVKIFDPIRVPGICGIDVTPFAITLGISCAIADFFFAIFPWFFIWRLNMKRREKITIAGSMSLGIIAGFCGIYRTYEVATGFTANYTFDTVPLIIWSSAEMAITLICIGIPTLRPFWRRVIRGLKTSSDKYYKRHGEGSEELGYRMGNMTAGEDLNEIRQRPPATSYGLDIQGVGSITQITANNRSDESILGADHRKMVSSMPRNGDIRVREQVRVDWTKTSAM</sequence>
<dbReference type="Pfam" id="PF20684">
    <property type="entry name" value="Fung_rhodopsin"/>
    <property type="match status" value="1"/>
</dbReference>
<dbReference type="OrthoDB" id="3923077at2759"/>
<evidence type="ECO:0000313" key="8">
    <source>
        <dbReference type="EMBL" id="KAF4962987.1"/>
    </source>
</evidence>
<feature type="transmembrane region" description="Helical" evidence="6">
    <location>
        <begin position="145"/>
        <end position="164"/>
    </location>
</feature>
<keyword evidence="9" id="KW-1185">Reference proteome</keyword>
<gene>
    <name evidence="8" type="ORF">FSARC_8964</name>
</gene>
<comment type="caution">
    <text evidence="8">The sequence shown here is derived from an EMBL/GenBank/DDBJ whole genome shotgun (WGS) entry which is preliminary data.</text>
</comment>
<evidence type="ECO:0000256" key="5">
    <source>
        <dbReference type="ARBA" id="ARBA00038359"/>
    </source>
</evidence>
<dbReference type="GO" id="GO:0016020">
    <property type="term" value="C:membrane"/>
    <property type="evidence" value="ECO:0007669"/>
    <property type="project" value="UniProtKB-SubCell"/>
</dbReference>
<evidence type="ECO:0000313" key="9">
    <source>
        <dbReference type="Proteomes" id="UP000622797"/>
    </source>
</evidence>
<evidence type="ECO:0000256" key="1">
    <source>
        <dbReference type="ARBA" id="ARBA00004141"/>
    </source>
</evidence>
<evidence type="ECO:0000256" key="4">
    <source>
        <dbReference type="ARBA" id="ARBA00023136"/>
    </source>
</evidence>
<evidence type="ECO:0000256" key="2">
    <source>
        <dbReference type="ARBA" id="ARBA00022692"/>
    </source>
</evidence>
<dbReference type="AlphaFoldDB" id="A0A8H4X5S6"/>
<reference evidence="8" key="2">
    <citation type="submission" date="2020-05" db="EMBL/GenBank/DDBJ databases">
        <authorList>
            <person name="Kim H.-S."/>
            <person name="Proctor R.H."/>
            <person name="Brown D.W."/>
        </authorList>
    </citation>
    <scope>NUCLEOTIDE SEQUENCE</scope>
    <source>
        <strain evidence="8">NRRL 20472</strain>
    </source>
</reference>
<organism evidence="8 9">
    <name type="scientific">Fusarium sarcochroum</name>
    <dbReference type="NCBI Taxonomy" id="1208366"/>
    <lineage>
        <taxon>Eukaryota</taxon>
        <taxon>Fungi</taxon>
        <taxon>Dikarya</taxon>
        <taxon>Ascomycota</taxon>
        <taxon>Pezizomycotina</taxon>
        <taxon>Sordariomycetes</taxon>
        <taxon>Hypocreomycetidae</taxon>
        <taxon>Hypocreales</taxon>
        <taxon>Nectriaceae</taxon>
        <taxon>Fusarium</taxon>
        <taxon>Fusarium lateritium species complex</taxon>
    </lineage>
</organism>
<dbReference type="EMBL" id="JABEXW010000506">
    <property type="protein sequence ID" value="KAF4962987.1"/>
    <property type="molecule type" value="Genomic_DNA"/>
</dbReference>
<accession>A0A8H4X5S6</accession>
<dbReference type="InterPro" id="IPR049326">
    <property type="entry name" value="Rhodopsin_dom_fungi"/>
</dbReference>
<dbReference type="InterPro" id="IPR052337">
    <property type="entry name" value="SAT4-like"/>
</dbReference>
<keyword evidence="3 6" id="KW-1133">Transmembrane helix</keyword>
<evidence type="ECO:0000259" key="7">
    <source>
        <dbReference type="Pfam" id="PF20684"/>
    </source>
</evidence>
<feature type="transmembrane region" description="Helical" evidence="6">
    <location>
        <begin position="111"/>
        <end position="133"/>
    </location>
</feature>
<name>A0A8H4X5S6_9HYPO</name>
<keyword evidence="4 6" id="KW-0472">Membrane</keyword>
<dbReference type="PANTHER" id="PTHR33048:SF93">
    <property type="entry name" value="INTEGRAL MEMBRANE PROTEIN"/>
    <property type="match status" value="1"/>
</dbReference>
<comment type="similarity">
    <text evidence="5">Belongs to the SAT4 family.</text>
</comment>
<feature type="transmembrane region" description="Helical" evidence="6">
    <location>
        <begin position="184"/>
        <end position="203"/>
    </location>
</feature>
<proteinExistence type="inferred from homology"/>
<comment type="subcellular location">
    <subcellularLocation>
        <location evidence="1">Membrane</location>
        <topology evidence="1">Multi-pass membrane protein</topology>
    </subcellularLocation>
</comment>